<evidence type="ECO:0000259" key="2">
    <source>
        <dbReference type="Pfam" id="PF03184"/>
    </source>
</evidence>
<evidence type="ECO:0000259" key="3">
    <source>
        <dbReference type="Pfam" id="PF05225"/>
    </source>
</evidence>
<dbReference type="Pfam" id="PF05225">
    <property type="entry name" value="HTH_psq"/>
    <property type="match status" value="1"/>
</dbReference>
<dbReference type="GO" id="GO:0005634">
    <property type="term" value="C:nucleus"/>
    <property type="evidence" value="ECO:0007669"/>
    <property type="project" value="UniProtKB-SubCell"/>
</dbReference>
<dbReference type="InterPro" id="IPR036397">
    <property type="entry name" value="RNaseH_sf"/>
</dbReference>
<proteinExistence type="predicted"/>
<accession>A0A6G0YG57</accession>
<reference evidence="4 5" key="1">
    <citation type="submission" date="2019-08" db="EMBL/GenBank/DDBJ databases">
        <title>Whole genome of Aphis craccivora.</title>
        <authorList>
            <person name="Voronova N.V."/>
            <person name="Shulinski R.S."/>
            <person name="Bandarenka Y.V."/>
            <person name="Zhorov D.G."/>
            <person name="Warner D."/>
        </authorList>
    </citation>
    <scope>NUCLEOTIDE SEQUENCE [LARGE SCALE GENOMIC DNA]</scope>
    <source>
        <strain evidence="4">180601</strain>
        <tissue evidence="4">Whole Body</tissue>
    </source>
</reference>
<organism evidence="4 5">
    <name type="scientific">Aphis craccivora</name>
    <name type="common">Cowpea aphid</name>
    <dbReference type="NCBI Taxonomy" id="307492"/>
    <lineage>
        <taxon>Eukaryota</taxon>
        <taxon>Metazoa</taxon>
        <taxon>Ecdysozoa</taxon>
        <taxon>Arthropoda</taxon>
        <taxon>Hexapoda</taxon>
        <taxon>Insecta</taxon>
        <taxon>Pterygota</taxon>
        <taxon>Neoptera</taxon>
        <taxon>Paraneoptera</taxon>
        <taxon>Hemiptera</taxon>
        <taxon>Sternorrhyncha</taxon>
        <taxon>Aphidomorpha</taxon>
        <taxon>Aphidoidea</taxon>
        <taxon>Aphididae</taxon>
        <taxon>Aphidini</taxon>
        <taxon>Aphis</taxon>
        <taxon>Aphis</taxon>
    </lineage>
</organism>
<name>A0A6G0YG57_APHCR</name>
<dbReference type="Proteomes" id="UP000478052">
    <property type="component" value="Unassembled WGS sequence"/>
</dbReference>
<dbReference type="Pfam" id="PF03184">
    <property type="entry name" value="DDE_1"/>
    <property type="match status" value="1"/>
</dbReference>
<evidence type="ECO:0000313" key="4">
    <source>
        <dbReference type="EMBL" id="KAF0755156.1"/>
    </source>
</evidence>
<feature type="non-terminal residue" evidence="4">
    <location>
        <position position="563"/>
    </location>
</feature>
<dbReference type="Gene3D" id="3.30.420.10">
    <property type="entry name" value="Ribonuclease H-like superfamily/Ribonuclease H"/>
    <property type="match status" value="1"/>
</dbReference>
<dbReference type="InterPro" id="IPR007889">
    <property type="entry name" value="HTH_Psq"/>
</dbReference>
<evidence type="ECO:0008006" key="6">
    <source>
        <dbReference type="Google" id="ProtNLM"/>
    </source>
</evidence>
<evidence type="ECO:0000256" key="1">
    <source>
        <dbReference type="ARBA" id="ARBA00004123"/>
    </source>
</evidence>
<dbReference type="EMBL" id="VUJU01004221">
    <property type="protein sequence ID" value="KAF0755156.1"/>
    <property type="molecule type" value="Genomic_DNA"/>
</dbReference>
<dbReference type="InterPro" id="IPR004875">
    <property type="entry name" value="DDE_SF_endonuclease_dom"/>
</dbReference>
<dbReference type="GO" id="GO:0003677">
    <property type="term" value="F:DNA binding"/>
    <property type="evidence" value="ECO:0007669"/>
    <property type="project" value="InterPro"/>
</dbReference>
<dbReference type="OrthoDB" id="6626593at2759"/>
<feature type="domain" description="DDE-1" evidence="2">
    <location>
        <begin position="261"/>
        <end position="359"/>
    </location>
</feature>
<dbReference type="Gene3D" id="1.10.10.60">
    <property type="entry name" value="Homeodomain-like"/>
    <property type="match status" value="1"/>
</dbReference>
<dbReference type="PANTHER" id="PTHR19303">
    <property type="entry name" value="TRANSPOSON"/>
    <property type="match status" value="1"/>
</dbReference>
<comment type="subcellular location">
    <subcellularLocation>
        <location evidence="1">Nucleus</location>
    </subcellularLocation>
</comment>
<gene>
    <name evidence="4" type="ORF">FWK35_00011544</name>
</gene>
<feature type="domain" description="HTH psq-type" evidence="3">
    <location>
        <begin position="37"/>
        <end position="73"/>
    </location>
</feature>
<evidence type="ECO:0000313" key="5">
    <source>
        <dbReference type="Proteomes" id="UP000478052"/>
    </source>
</evidence>
<dbReference type="AlphaFoldDB" id="A0A6G0YG57"/>
<keyword evidence="5" id="KW-1185">Reference proteome</keyword>
<protein>
    <recommendedName>
        <fullName evidence="6">DDE-1 domain-containing protein</fullName>
    </recommendedName>
</protein>
<dbReference type="PANTHER" id="PTHR19303:SF74">
    <property type="entry name" value="POGO TRANSPOSABLE ELEMENT WITH KRAB DOMAIN"/>
    <property type="match status" value="1"/>
</dbReference>
<dbReference type="SUPFAM" id="SSF46689">
    <property type="entry name" value="Homeodomain-like"/>
    <property type="match status" value="1"/>
</dbReference>
<dbReference type="InterPro" id="IPR009057">
    <property type="entry name" value="Homeodomain-like_sf"/>
</dbReference>
<sequence>MKGVLPAKCDGVTAVKFCLTMPRTYVRKTTKASWNTEDLVQAINVVANKEMILRKAAKKFNIPYTTLQERIKHSNYQPPRLGCLSVFSLSNEQEIVNHVIKLANLFYGWTTLELRAAAYTFVVKNNIKNKFNHHHKLAGVDRFRNFIRRNPSVTVRKPEATSMSRITAFNKTEVTLFFQNLEKVMEKYKFTSANIYNMDETRISTVQDPGKIVAVVIATTAAAFSLTMKGVLPAKCDGVTAVKFCLTVITPSQINYIKYQLTKNGPPGALYQCTKNGWTNEEVFLEWLKHFNYHAKPSQEYPVLLILDNHISHISMAAYEFCRSKHIVMLSLPPHTSHRLQPLDVSFFGPLKAAFKRECDLYIKSHCLVKITPYDLAELFNKAYSCVATIQKGISGFASTGIVPMNPNIFTDEDYFAAATLNCDDPINVIETPNTSNLTPQSSKNADDSLVSPQISLSLVSIEELTPIPKKMPIKMVRRVAAKQHSTLITGTPMKDKLQEREKKRKEKLTKAEAKLQKIGNSKPKCTKKDKITKRNLFDEFLKKKKSLQKDFLMNQVMMKVLI</sequence>
<dbReference type="InterPro" id="IPR050863">
    <property type="entry name" value="CenT-Element_Derived"/>
</dbReference>
<comment type="caution">
    <text evidence="4">The sequence shown here is derived from an EMBL/GenBank/DDBJ whole genome shotgun (WGS) entry which is preliminary data.</text>
</comment>